<evidence type="ECO:0000313" key="2">
    <source>
        <dbReference type="EMBL" id="MDC2828020.1"/>
    </source>
</evidence>
<proteinExistence type="predicted"/>
<sequence>MMTLLTAFHPAHAFWIGLLIVLAIIALMNLICWLLPPKKRPSKHPTQSHSKLKQN</sequence>
<feature type="transmembrane region" description="Helical" evidence="1">
    <location>
        <begin position="12"/>
        <end position="35"/>
    </location>
</feature>
<dbReference type="Proteomes" id="UP000593929">
    <property type="component" value="Chromosome"/>
</dbReference>
<dbReference type="AlphaFoldDB" id="A0A7L9VRG1"/>
<reference evidence="3 4" key="1">
    <citation type="submission" date="2020-10" db="EMBL/GenBank/DDBJ databases">
        <title>Genome sequencing of Lactobacillus mucosae KCTC 21011.</title>
        <authorList>
            <person name="Kim J."/>
        </authorList>
    </citation>
    <scope>NUCLEOTIDE SEQUENCE [LARGE SCALE GENOMIC DNA]</scope>
    <source>
        <strain evidence="3 4">LM011</strain>
    </source>
</reference>
<reference evidence="2" key="2">
    <citation type="submission" date="2023-01" db="EMBL/GenBank/DDBJ databases">
        <title>Genome analysis of 13 Lactobacillus isolated from gut of wild boar.</title>
        <authorList>
            <person name="Papp P."/>
            <person name="Libisch B."/>
            <person name="Nagy T."/>
            <person name="Olasz F."/>
        </authorList>
    </citation>
    <scope>NUCLEOTIDE SEQUENCE</scope>
    <source>
        <strain evidence="2">F108</strain>
    </source>
</reference>
<protein>
    <submittedName>
        <fullName evidence="3">Uncharacterized protein</fullName>
    </submittedName>
</protein>
<dbReference type="EMBL" id="CP062966">
    <property type="protein sequence ID" value="QOL69500.1"/>
    <property type="molecule type" value="Genomic_DNA"/>
</dbReference>
<gene>
    <name evidence="3" type="ORF">LM011_08955</name>
    <name evidence="2" type="ORF">PO158_06955</name>
</gene>
<evidence type="ECO:0000313" key="3">
    <source>
        <dbReference type="EMBL" id="QOL69500.1"/>
    </source>
</evidence>
<dbReference type="EMBL" id="JAQOND010000028">
    <property type="protein sequence ID" value="MDC2828020.1"/>
    <property type="molecule type" value="Genomic_DNA"/>
</dbReference>
<evidence type="ECO:0000256" key="1">
    <source>
        <dbReference type="SAM" id="Phobius"/>
    </source>
</evidence>
<organism evidence="3 4">
    <name type="scientific">Limosilactobacillus mucosae</name>
    <name type="common">Lactobacillus mucosae</name>
    <dbReference type="NCBI Taxonomy" id="97478"/>
    <lineage>
        <taxon>Bacteria</taxon>
        <taxon>Bacillati</taxon>
        <taxon>Bacillota</taxon>
        <taxon>Bacilli</taxon>
        <taxon>Lactobacillales</taxon>
        <taxon>Lactobacillaceae</taxon>
        <taxon>Limosilactobacillus</taxon>
    </lineage>
</organism>
<dbReference type="Proteomes" id="UP001218021">
    <property type="component" value="Unassembled WGS sequence"/>
</dbReference>
<keyword evidence="1" id="KW-0812">Transmembrane</keyword>
<evidence type="ECO:0000313" key="4">
    <source>
        <dbReference type="Proteomes" id="UP000593929"/>
    </source>
</evidence>
<name>A0A7L9VRG1_LIMMU</name>
<accession>A0A7L9VRG1</accession>
<keyword evidence="1" id="KW-1133">Transmembrane helix</keyword>
<keyword evidence="1" id="KW-0472">Membrane</keyword>
<dbReference type="RefSeq" id="WP_155403343.1">
    <property type="nucleotide sequence ID" value="NZ_CABMGR010000008.1"/>
</dbReference>